<evidence type="ECO:0000313" key="2">
    <source>
        <dbReference type="Proteomes" id="UP001605036"/>
    </source>
</evidence>
<dbReference type="Proteomes" id="UP001605036">
    <property type="component" value="Unassembled WGS sequence"/>
</dbReference>
<dbReference type="EMBL" id="JBHFFA010000006">
    <property type="protein sequence ID" value="KAL2620235.1"/>
    <property type="molecule type" value="Genomic_DNA"/>
</dbReference>
<proteinExistence type="predicted"/>
<sequence>MFTGVNKWILDKANVAGLCRVMTTGRQAGTEERNGRFGRTAAADRRPKPKVRIEWFGRIAGSAEPTWNQCNNEKNVQRPSWNILCGGDHREHTSGYRKPLGELSVSTNGETCLD</sequence>
<comment type="caution">
    <text evidence="1">The sequence shown here is derived from an EMBL/GenBank/DDBJ whole genome shotgun (WGS) entry which is preliminary data.</text>
</comment>
<accession>A0ABD1Y0G4</accession>
<evidence type="ECO:0000313" key="1">
    <source>
        <dbReference type="EMBL" id="KAL2620235.1"/>
    </source>
</evidence>
<name>A0ABD1Y0G4_9MARC</name>
<keyword evidence="2" id="KW-1185">Reference proteome</keyword>
<protein>
    <submittedName>
        <fullName evidence="1">Uncharacterized protein</fullName>
    </submittedName>
</protein>
<dbReference type="AlphaFoldDB" id="A0ABD1Y0G4"/>
<reference evidence="1 2" key="1">
    <citation type="submission" date="2024-09" db="EMBL/GenBank/DDBJ databases">
        <title>Chromosome-scale assembly of Riccia fluitans.</title>
        <authorList>
            <person name="Paukszto L."/>
            <person name="Sawicki J."/>
            <person name="Karawczyk K."/>
            <person name="Piernik-Szablinska J."/>
            <person name="Szczecinska M."/>
            <person name="Mazdziarz M."/>
        </authorList>
    </citation>
    <scope>NUCLEOTIDE SEQUENCE [LARGE SCALE GENOMIC DNA]</scope>
    <source>
        <strain evidence="1">Rf_01</strain>
        <tissue evidence="1">Aerial parts of the thallus</tissue>
    </source>
</reference>
<gene>
    <name evidence="1" type="ORF">R1flu_000440</name>
</gene>
<organism evidence="1 2">
    <name type="scientific">Riccia fluitans</name>
    <dbReference type="NCBI Taxonomy" id="41844"/>
    <lineage>
        <taxon>Eukaryota</taxon>
        <taxon>Viridiplantae</taxon>
        <taxon>Streptophyta</taxon>
        <taxon>Embryophyta</taxon>
        <taxon>Marchantiophyta</taxon>
        <taxon>Marchantiopsida</taxon>
        <taxon>Marchantiidae</taxon>
        <taxon>Marchantiales</taxon>
        <taxon>Ricciaceae</taxon>
        <taxon>Riccia</taxon>
    </lineage>
</organism>